<keyword evidence="2 5" id="KW-0326">Glycosidase</keyword>
<feature type="domain" description="Glycosyl hydrolase family 13 catalytic" evidence="4">
    <location>
        <begin position="47"/>
        <end position="366"/>
    </location>
</feature>
<dbReference type="InterPro" id="IPR013780">
    <property type="entry name" value="Glyco_hydro_b"/>
</dbReference>
<organism evidence="5 6">
    <name type="scientific">Daejeonella lutea</name>
    <dbReference type="NCBI Taxonomy" id="572036"/>
    <lineage>
        <taxon>Bacteria</taxon>
        <taxon>Pseudomonadati</taxon>
        <taxon>Bacteroidota</taxon>
        <taxon>Sphingobacteriia</taxon>
        <taxon>Sphingobacteriales</taxon>
        <taxon>Sphingobacteriaceae</taxon>
        <taxon>Daejeonella</taxon>
    </lineage>
</organism>
<dbReference type="STRING" id="572036.SAMN05661099_0818"/>
<feature type="chain" id="PRO_5013341213" evidence="3">
    <location>
        <begin position="24"/>
        <end position="448"/>
    </location>
</feature>
<dbReference type="RefSeq" id="WP_079701366.1">
    <property type="nucleotide sequence ID" value="NZ_FUYR01000001.1"/>
</dbReference>
<reference evidence="6" key="1">
    <citation type="submission" date="2017-02" db="EMBL/GenBank/DDBJ databases">
        <authorList>
            <person name="Varghese N."/>
            <person name="Submissions S."/>
        </authorList>
    </citation>
    <scope>NUCLEOTIDE SEQUENCE [LARGE SCALE GENOMIC DNA]</scope>
    <source>
        <strain evidence="6">DSM 22385</strain>
    </source>
</reference>
<dbReference type="GO" id="GO:0016798">
    <property type="term" value="F:hydrolase activity, acting on glycosyl bonds"/>
    <property type="evidence" value="ECO:0007669"/>
    <property type="project" value="UniProtKB-KW"/>
</dbReference>
<dbReference type="InterPro" id="IPR006047">
    <property type="entry name" value="GH13_cat_dom"/>
</dbReference>
<protein>
    <submittedName>
        <fullName evidence="5">Glycosidase</fullName>
    </submittedName>
</protein>
<dbReference type="SMART" id="SM00642">
    <property type="entry name" value="Aamy"/>
    <property type="match status" value="1"/>
</dbReference>
<accession>A0A1T5AK28</accession>
<evidence type="ECO:0000256" key="1">
    <source>
        <dbReference type="ARBA" id="ARBA00008061"/>
    </source>
</evidence>
<dbReference type="Proteomes" id="UP000189981">
    <property type="component" value="Unassembled WGS sequence"/>
</dbReference>
<dbReference type="PANTHER" id="PTHR10357">
    <property type="entry name" value="ALPHA-AMYLASE FAMILY MEMBER"/>
    <property type="match status" value="1"/>
</dbReference>
<dbReference type="Gene3D" id="3.20.20.80">
    <property type="entry name" value="Glycosidases"/>
    <property type="match status" value="1"/>
</dbReference>
<evidence type="ECO:0000256" key="3">
    <source>
        <dbReference type="SAM" id="SignalP"/>
    </source>
</evidence>
<evidence type="ECO:0000259" key="4">
    <source>
        <dbReference type="SMART" id="SM00642"/>
    </source>
</evidence>
<dbReference type="SUPFAM" id="SSF51011">
    <property type="entry name" value="Glycosyl hydrolase domain"/>
    <property type="match status" value="1"/>
</dbReference>
<comment type="similarity">
    <text evidence="1">Belongs to the glycosyl hydrolase 13 family.</text>
</comment>
<keyword evidence="2 5" id="KW-0378">Hydrolase</keyword>
<dbReference type="InterPro" id="IPR056300">
    <property type="entry name" value="SusG-like_C"/>
</dbReference>
<proteinExistence type="inferred from homology"/>
<dbReference type="Gene3D" id="2.60.40.1180">
    <property type="entry name" value="Golgi alpha-mannosidase II"/>
    <property type="match status" value="1"/>
</dbReference>
<dbReference type="OrthoDB" id="9806009at2"/>
<dbReference type="Pfam" id="PF23915">
    <property type="entry name" value="SusG_C"/>
    <property type="match status" value="1"/>
</dbReference>
<sequence length="448" mass="50649">MKRNFTILLFTILSICCPIITLAQVQPVQYGKPFTKVPDRRDVSIYQVNIRTFSKEGNLKGVASRLDSIKALGFNVVYLMPIFPVGKIKAVNSPYCIQDYTSVNPEFGTLDDLRAVVDGAHKRGMSLILDWVANHTSYDHPWTKDKSWYLQNSNGNIISPPNMGWNDVAQLNFNNPEMRLASIAAMKYWVLAANVDGYRCDYSDGPPFDFWKQALDTLKNIKSRKLILLSEGRRSDHYAAGFDYNFGFRFFDNLKRIYKGNRSVLTIDSLNVSDYAGAEGGQQIVRYTSNHDVNGSDGTPLDLFNGTKGSLNAFMIVAYMKSIPMLYGGQEVGLPYRLTFPFTGRKIDWNLNPDITAQYKKIIAFRNSSVPIRRGTLTSYSTADVCAFTKEAGNKRVFVVSNLRNTSLSYTIPEKIVNSKWDDAFTGTKIKLTNTITLEPYSYFVYKN</sequence>
<evidence type="ECO:0000313" key="6">
    <source>
        <dbReference type="Proteomes" id="UP000189981"/>
    </source>
</evidence>
<dbReference type="GO" id="GO:0005975">
    <property type="term" value="P:carbohydrate metabolic process"/>
    <property type="evidence" value="ECO:0007669"/>
    <property type="project" value="InterPro"/>
</dbReference>
<feature type="signal peptide" evidence="3">
    <location>
        <begin position="1"/>
        <end position="23"/>
    </location>
</feature>
<evidence type="ECO:0000313" key="5">
    <source>
        <dbReference type="EMBL" id="SKB35372.1"/>
    </source>
</evidence>
<name>A0A1T5AK28_9SPHI</name>
<evidence type="ECO:0000256" key="2">
    <source>
        <dbReference type="ARBA" id="ARBA00023295"/>
    </source>
</evidence>
<dbReference type="CDD" id="cd11313">
    <property type="entry name" value="AmyAc_arch_bac_AmyA"/>
    <property type="match status" value="1"/>
</dbReference>
<keyword evidence="3" id="KW-0732">Signal</keyword>
<dbReference type="AlphaFoldDB" id="A0A1T5AK28"/>
<dbReference type="Pfam" id="PF00128">
    <property type="entry name" value="Alpha-amylase"/>
    <property type="match status" value="1"/>
</dbReference>
<dbReference type="EMBL" id="FUYR01000001">
    <property type="protein sequence ID" value="SKB35372.1"/>
    <property type="molecule type" value="Genomic_DNA"/>
</dbReference>
<gene>
    <name evidence="5" type="ORF">SAMN05661099_0818</name>
</gene>
<dbReference type="SUPFAM" id="SSF51445">
    <property type="entry name" value="(Trans)glycosidases"/>
    <property type="match status" value="1"/>
</dbReference>
<keyword evidence="6" id="KW-1185">Reference proteome</keyword>
<dbReference type="InterPro" id="IPR017853">
    <property type="entry name" value="GH"/>
</dbReference>